<dbReference type="InterPro" id="IPR036388">
    <property type="entry name" value="WH-like_DNA-bd_sf"/>
</dbReference>
<dbReference type="PANTHER" id="PTHR30537">
    <property type="entry name" value="HTH-TYPE TRANSCRIPTIONAL REGULATOR"/>
    <property type="match status" value="1"/>
</dbReference>
<dbReference type="PATRIC" id="fig|1354272.4.peg.3173"/>
<evidence type="ECO:0000256" key="1">
    <source>
        <dbReference type="ARBA" id="ARBA00009437"/>
    </source>
</evidence>
<evidence type="ECO:0000313" key="7">
    <source>
        <dbReference type="Proteomes" id="UP000078224"/>
    </source>
</evidence>
<name>A0A1B7JMK3_9GAMM</name>
<organism evidence="6 7">
    <name type="scientific">Providencia heimbachae ATCC 35613</name>
    <dbReference type="NCBI Taxonomy" id="1354272"/>
    <lineage>
        <taxon>Bacteria</taxon>
        <taxon>Pseudomonadati</taxon>
        <taxon>Pseudomonadota</taxon>
        <taxon>Gammaproteobacteria</taxon>
        <taxon>Enterobacterales</taxon>
        <taxon>Morganellaceae</taxon>
        <taxon>Providencia</taxon>
    </lineage>
</organism>
<dbReference type="AlphaFoldDB" id="A0A1B7JMK3"/>
<feature type="domain" description="HTH lysR-type" evidence="5">
    <location>
        <begin position="9"/>
        <end position="66"/>
    </location>
</feature>
<protein>
    <submittedName>
        <fullName evidence="6">Glycine cleavage system transcriptional activator</fullName>
    </submittedName>
</protein>
<keyword evidence="2" id="KW-0805">Transcription regulation</keyword>
<dbReference type="OrthoDB" id="9786526at2"/>
<keyword evidence="3" id="KW-0238">DNA-binding</keyword>
<dbReference type="Pfam" id="PF00126">
    <property type="entry name" value="HTH_1"/>
    <property type="match status" value="1"/>
</dbReference>
<evidence type="ECO:0000313" key="6">
    <source>
        <dbReference type="EMBL" id="OAT49135.1"/>
    </source>
</evidence>
<comment type="similarity">
    <text evidence="1">Belongs to the LysR transcriptional regulatory family.</text>
</comment>
<dbReference type="Gene3D" id="1.10.10.10">
    <property type="entry name" value="Winged helix-like DNA-binding domain superfamily/Winged helix DNA-binding domain"/>
    <property type="match status" value="1"/>
</dbReference>
<dbReference type="PROSITE" id="PS50931">
    <property type="entry name" value="HTH_LYSR"/>
    <property type="match status" value="1"/>
</dbReference>
<gene>
    <name evidence="6" type="ORF">M998_3111</name>
</gene>
<evidence type="ECO:0000256" key="4">
    <source>
        <dbReference type="ARBA" id="ARBA00023163"/>
    </source>
</evidence>
<dbReference type="InterPro" id="IPR058163">
    <property type="entry name" value="LysR-type_TF_proteobact-type"/>
</dbReference>
<dbReference type="GO" id="GO:0003700">
    <property type="term" value="F:DNA-binding transcription factor activity"/>
    <property type="evidence" value="ECO:0007669"/>
    <property type="project" value="InterPro"/>
</dbReference>
<keyword evidence="4" id="KW-0804">Transcription</keyword>
<reference evidence="6 7" key="1">
    <citation type="submission" date="2016-04" db="EMBL/GenBank/DDBJ databases">
        <title>ATOL: Assembling a taxonomically balanced genome-scale reconstruction of the evolutionary history of the Enterobacteriaceae.</title>
        <authorList>
            <person name="Plunkett G.III."/>
            <person name="Neeno-Eckwall E.C."/>
            <person name="Glasner J.D."/>
            <person name="Perna N.T."/>
        </authorList>
    </citation>
    <scope>NUCLEOTIDE SEQUENCE [LARGE SCALE GENOMIC DNA]</scope>
    <source>
        <strain evidence="6 7">ATCC 35613</strain>
    </source>
</reference>
<dbReference type="GO" id="GO:0006351">
    <property type="term" value="P:DNA-templated transcription"/>
    <property type="evidence" value="ECO:0007669"/>
    <property type="project" value="TreeGrafter"/>
</dbReference>
<dbReference type="SUPFAM" id="SSF46785">
    <property type="entry name" value="Winged helix' DNA-binding domain"/>
    <property type="match status" value="1"/>
</dbReference>
<evidence type="ECO:0000256" key="3">
    <source>
        <dbReference type="ARBA" id="ARBA00023125"/>
    </source>
</evidence>
<dbReference type="SUPFAM" id="SSF53850">
    <property type="entry name" value="Periplasmic binding protein-like II"/>
    <property type="match status" value="1"/>
</dbReference>
<dbReference type="PRINTS" id="PR00039">
    <property type="entry name" value="HTHLYSR"/>
</dbReference>
<dbReference type="InterPro" id="IPR036390">
    <property type="entry name" value="WH_DNA-bd_sf"/>
</dbReference>
<accession>A0A1B7JMK3</accession>
<evidence type="ECO:0000259" key="5">
    <source>
        <dbReference type="PROSITE" id="PS50931"/>
    </source>
</evidence>
<dbReference type="RefSeq" id="WP_068909691.1">
    <property type="nucleotide sequence ID" value="NZ_LXEW01000042.1"/>
</dbReference>
<comment type="caution">
    <text evidence="6">The sequence shown here is derived from an EMBL/GenBank/DDBJ whole genome shotgun (WGS) entry which is preliminary data.</text>
</comment>
<dbReference type="GO" id="GO:0043565">
    <property type="term" value="F:sequence-specific DNA binding"/>
    <property type="evidence" value="ECO:0007669"/>
    <property type="project" value="TreeGrafter"/>
</dbReference>
<dbReference type="EMBL" id="LXEW01000042">
    <property type="protein sequence ID" value="OAT49135.1"/>
    <property type="molecule type" value="Genomic_DNA"/>
</dbReference>
<dbReference type="PANTHER" id="PTHR30537:SF32">
    <property type="entry name" value="HTH-TYPE TRANSCRIPTIONAL REGULATOR DSDC"/>
    <property type="match status" value="1"/>
</dbReference>
<dbReference type="Gene3D" id="3.40.190.10">
    <property type="entry name" value="Periplasmic binding protein-like II"/>
    <property type="match status" value="2"/>
</dbReference>
<keyword evidence="7" id="KW-1185">Reference proteome</keyword>
<evidence type="ECO:0000256" key="2">
    <source>
        <dbReference type="ARBA" id="ARBA00023015"/>
    </source>
</evidence>
<proteinExistence type="inferred from homology"/>
<dbReference type="Proteomes" id="UP000078224">
    <property type="component" value="Unassembled WGS sequence"/>
</dbReference>
<dbReference type="Pfam" id="PF03466">
    <property type="entry name" value="LysR_substrate"/>
    <property type="match status" value="1"/>
</dbReference>
<dbReference type="InterPro" id="IPR005119">
    <property type="entry name" value="LysR_subst-bd"/>
</dbReference>
<sequence>MRSDITRIPQLSWLLTFKCVAENGSFTFAARELRLTQSAISQRIAKLEDLLKAQLFFRNSKKVELTESGKMLLEQVQAPFDQIIEVLKNYHQNPTSKYLIIETEPVWNRVILSPELPSFLAQNQDIIFRQTLTTHHLDFSIGTDLAIKWGEGSWDEFDAQFLSSMDYYPVCSPEFMKRHDISEISDLANVKVLHERDYSDWNYWLKYHPCEGINLNTGHIVGESDILMQLAIAGIGVALCGYPLVREYIKSGQLVLPLPHLKVRHNKAYYILTKKNRKLSEQAKSFIHFVNSLTLNEYK</sequence>
<dbReference type="FunFam" id="1.10.10.10:FF:000001">
    <property type="entry name" value="LysR family transcriptional regulator"/>
    <property type="match status" value="1"/>
</dbReference>
<dbReference type="InterPro" id="IPR000847">
    <property type="entry name" value="LysR_HTH_N"/>
</dbReference>